<feature type="chain" id="PRO_5045249284" evidence="1">
    <location>
        <begin position="19"/>
        <end position="614"/>
    </location>
</feature>
<dbReference type="SMART" id="SM00642">
    <property type="entry name" value="Aamy"/>
    <property type="match status" value="1"/>
</dbReference>
<protein>
    <submittedName>
        <fullName evidence="3">Alpha-amylase family glycosyl hydrolase</fullName>
    </submittedName>
</protein>
<dbReference type="InterPro" id="IPR017853">
    <property type="entry name" value="GH"/>
</dbReference>
<reference evidence="3 4" key="1">
    <citation type="submission" date="2022-10" db="EMBL/GenBank/DDBJ databases">
        <title>Luteolibacter arcticus strain CCTCC AB 2014275, whole genome shotgun sequencing project.</title>
        <authorList>
            <person name="Zhao G."/>
            <person name="Shen L."/>
        </authorList>
    </citation>
    <scope>NUCLEOTIDE SEQUENCE [LARGE SCALE GENOMIC DNA]</scope>
    <source>
        <strain evidence="3 4">CCTCC AB 2014275</strain>
    </source>
</reference>
<comment type="caution">
    <text evidence="3">The sequence shown here is derived from an EMBL/GenBank/DDBJ whole genome shotgun (WGS) entry which is preliminary data.</text>
</comment>
<evidence type="ECO:0000256" key="1">
    <source>
        <dbReference type="SAM" id="SignalP"/>
    </source>
</evidence>
<dbReference type="Pfam" id="PF00128">
    <property type="entry name" value="Alpha-amylase"/>
    <property type="match status" value="1"/>
</dbReference>
<organism evidence="3 4">
    <name type="scientific">Luteolibacter arcticus</name>
    <dbReference type="NCBI Taxonomy" id="1581411"/>
    <lineage>
        <taxon>Bacteria</taxon>
        <taxon>Pseudomonadati</taxon>
        <taxon>Verrucomicrobiota</taxon>
        <taxon>Verrucomicrobiia</taxon>
        <taxon>Verrucomicrobiales</taxon>
        <taxon>Verrucomicrobiaceae</taxon>
        <taxon>Luteolibacter</taxon>
    </lineage>
</organism>
<feature type="domain" description="Glycosyl hydrolase family 13 catalytic" evidence="2">
    <location>
        <begin position="26"/>
        <end position="466"/>
    </location>
</feature>
<name>A0ABT3GMJ0_9BACT</name>
<dbReference type="InterPro" id="IPR006047">
    <property type="entry name" value="GH13_cat_dom"/>
</dbReference>
<dbReference type="Gene3D" id="3.20.20.80">
    <property type="entry name" value="Glycosidases"/>
    <property type="match status" value="2"/>
</dbReference>
<accession>A0ABT3GMJ0</accession>
<dbReference type="PANTHER" id="PTHR10357:SF205">
    <property type="entry name" value="O-GLYCOSYL HYDROLASE FAMILY 13"/>
    <property type="match status" value="1"/>
</dbReference>
<dbReference type="PANTHER" id="PTHR10357">
    <property type="entry name" value="ALPHA-AMYLASE FAMILY MEMBER"/>
    <property type="match status" value="1"/>
</dbReference>
<proteinExistence type="predicted"/>
<evidence type="ECO:0000313" key="4">
    <source>
        <dbReference type="Proteomes" id="UP001320876"/>
    </source>
</evidence>
<dbReference type="GO" id="GO:0016787">
    <property type="term" value="F:hydrolase activity"/>
    <property type="evidence" value="ECO:0007669"/>
    <property type="project" value="UniProtKB-KW"/>
</dbReference>
<dbReference type="Proteomes" id="UP001320876">
    <property type="component" value="Unassembled WGS sequence"/>
</dbReference>
<evidence type="ECO:0000259" key="2">
    <source>
        <dbReference type="SMART" id="SM00642"/>
    </source>
</evidence>
<keyword evidence="1" id="KW-0732">Signal</keyword>
<dbReference type="EMBL" id="JAPDDT010000009">
    <property type="protein sequence ID" value="MCW1924717.1"/>
    <property type="molecule type" value="Genomic_DNA"/>
</dbReference>
<evidence type="ECO:0000313" key="3">
    <source>
        <dbReference type="EMBL" id="MCW1924717.1"/>
    </source>
</evidence>
<sequence length="614" mass="68242">MKFVASLLLCLTASAMNAAERPVIYQLLPRLFGNTSETRKTNGTLAENGCGKFKDIDAVALRSLKDMGFTHLWLTGVLEQASGTAYPNRPADAPDILKGIAGSPYAIKDYFDVCPDYAVNPAKRLDEFKQLLDRCREHGLKVIIDFVPNHVARSYDSDVKPEHSFGKGDDTTAFFTRDNHFYYLRSSDAGGGPPLKLPTADMPGCTGRFAPETDFGRVTGNNVISWSPSINDWYETVKLNYGHDFTTGRNTTHLPGPESEPADVPKTWRTMDAILAYWQEMGVDGFRADMAHMIPMEFWRWSIKRARDREAGVFFSAEAYDNDPAKLTDGHVLDELLKSGFDAVYDDPVYDVLEGLYDSGKWANDLDTLTFTGERFHRSLRYAENHDEVRLASPKEWGGLGMHVGRPVSAVLFGMGRGPLMLYSGQEVGEPAAGQEGFGGDDARTTIFDYWSMPEFTKWSNSGKFDGGRLSEEQKALRAWYGKLIRLMHEPAFTKGEFYGLNHANNENAHFGRLDGETASGHWLYAYLRQDKTSGQAFLVVANFHGSQAIEGAKLRLPENAVEWLDKKDARTLQFTDRLASDWSVKSPVAPLAGEGVALPKLPPLSALVIEVAP</sequence>
<keyword evidence="4" id="KW-1185">Reference proteome</keyword>
<dbReference type="RefSeq" id="WP_264488826.1">
    <property type="nucleotide sequence ID" value="NZ_JAPDDT010000009.1"/>
</dbReference>
<gene>
    <name evidence="3" type="ORF">OKA05_19280</name>
</gene>
<feature type="signal peptide" evidence="1">
    <location>
        <begin position="1"/>
        <end position="18"/>
    </location>
</feature>
<keyword evidence="3" id="KW-0378">Hydrolase</keyword>
<dbReference type="SUPFAM" id="SSF51445">
    <property type="entry name" value="(Trans)glycosidases"/>
    <property type="match status" value="1"/>
</dbReference>